<dbReference type="EMBL" id="ML213506">
    <property type="protein sequence ID" value="TFK54517.1"/>
    <property type="molecule type" value="Genomic_DNA"/>
</dbReference>
<dbReference type="Proteomes" id="UP000305948">
    <property type="component" value="Unassembled WGS sequence"/>
</dbReference>
<proteinExistence type="predicted"/>
<reference evidence="1 2" key="1">
    <citation type="journal article" date="2019" name="Nat. Ecol. Evol.">
        <title>Megaphylogeny resolves global patterns of mushroom evolution.</title>
        <authorList>
            <person name="Varga T."/>
            <person name="Krizsan K."/>
            <person name="Foldi C."/>
            <person name="Dima B."/>
            <person name="Sanchez-Garcia M."/>
            <person name="Sanchez-Ramirez S."/>
            <person name="Szollosi G.J."/>
            <person name="Szarkandi J.G."/>
            <person name="Papp V."/>
            <person name="Albert L."/>
            <person name="Andreopoulos W."/>
            <person name="Angelini C."/>
            <person name="Antonin V."/>
            <person name="Barry K.W."/>
            <person name="Bougher N.L."/>
            <person name="Buchanan P."/>
            <person name="Buyck B."/>
            <person name="Bense V."/>
            <person name="Catcheside P."/>
            <person name="Chovatia M."/>
            <person name="Cooper J."/>
            <person name="Damon W."/>
            <person name="Desjardin D."/>
            <person name="Finy P."/>
            <person name="Geml J."/>
            <person name="Haridas S."/>
            <person name="Hughes K."/>
            <person name="Justo A."/>
            <person name="Karasinski D."/>
            <person name="Kautmanova I."/>
            <person name="Kiss B."/>
            <person name="Kocsube S."/>
            <person name="Kotiranta H."/>
            <person name="LaButti K.M."/>
            <person name="Lechner B.E."/>
            <person name="Liimatainen K."/>
            <person name="Lipzen A."/>
            <person name="Lukacs Z."/>
            <person name="Mihaltcheva S."/>
            <person name="Morgado L.N."/>
            <person name="Niskanen T."/>
            <person name="Noordeloos M.E."/>
            <person name="Ohm R.A."/>
            <person name="Ortiz-Santana B."/>
            <person name="Ovrebo C."/>
            <person name="Racz N."/>
            <person name="Riley R."/>
            <person name="Savchenko A."/>
            <person name="Shiryaev A."/>
            <person name="Soop K."/>
            <person name="Spirin V."/>
            <person name="Szebenyi C."/>
            <person name="Tomsovsky M."/>
            <person name="Tulloss R.E."/>
            <person name="Uehling J."/>
            <person name="Grigoriev I.V."/>
            <person name="Vagvolgyi C."/>
            <person name="Papp T."/>
            <person name="Martin F.M."/>
            <person name="Miettinen O."/>
            <person name="Hibbett D.S."/>
            <person name="Nagy L.G."/>
        </authorList>
    </citation>
    <scope>NUCLEOTIDE SEQUENCE [LARGE SCALE GENOMIC DNA]</scope>
    <source>
        <strain evidence="1 2">OMC1185</strain>
    </source>
</reference>
<name>A0A5C3NCC7_9AGAM</name>
<gene>
    <name evidence="1" type="ORF">OE88DRAFT_1733169</name>
</gene>
<dbReference type="AlphaFoldDB" id="A0A5C3NCC7"/>
<organism evidence="1 2">
    <name type="scientific">Heliocybe sulcata</name>
    <dbReference type="NCBI Taxonomy" id="5364"/>
    <lineage>
        <taxon>Eukaryota</taxon>
        <taxon>Fungi</taxon>
        <taxon>Dikarya</taxon>
        <taxon>Basidiomycota</taxon>
        <taxon>Agaricomycotina</taxon>
        <taxon>Agaricomycetes</taxon>
        <taxon>Gloeophyllales</taxon>
        <taxon>Gloeophyllaceae</taxon>
        <taxon>Heliocybe</taxon>
    </lineage>
</organism>
<dbReference type="OrthoDB" id="3256525at2759"/>
<sequence length="428" mass="48795">MNTRRQRTLPPELWLEVFKFATFVPGVLETESLDPFQHGAPLPEHEEQQILNKSVALKASFAQVCKQWQELVTPLLYQIVVAREQEGLSCLHRTILGSDGPGQKDRAVALRARVLRFCCVVDGGEMEAERYNFHNLAEILENLPILVNFTLRCNQKRGFSKISIMPQYVLSALTTLHPTLRVLNWATADSLRATRYFQEQSILGQFKALRILSLPKPVHADPKRLLMARAPIPVTLHMPDLRVLAISDSQYLSEGPIVLKHSKQFQHLQEIHAPSSLCGRLSLGAVGERITRLTLHHTKESRADLAPQVRKALNLFPNIVHLVLWLSAWDEMPHTLRLPNTECLGLGRLGDEMCSNAEYRDLRDSLSSMHSPKLEVVRFLSGVREWSDVRRFRPDVCGFFLELMDHKQLRIENRSGEPLVRAEDGPQW</sequence>
<keyword evidence="2" id="KW-1185">Reference proteome</keyword>
<evidence type="ECO:0000313" key="2">
    <source>
        <dbReference type="Proteomes" id="UP000305948"/>
    </source>
</evidence>
<protein>
    <submittedName>
        <fullName evidence="1">Uncharacterized protein</fullName>
    </submittedName>
</protein>
<evidence type="ECO:0000313" key="1">
    <source>
        <dbReference type="EMBL" id="TFK54517.1"/>
    </source>
</evidence>
<accession>A0A5C3NCC7</accession>